<comment type="caution">
    <text evidence="1">The sequence shown here is derived from an EMBL/GenBank/DDBJ whole genome shotgun (WGS) entry which is preliminary data.</text>
</comment>
<reference evidence="1 2" key="1">
    <citation type="journal article" date="2021" name="Sci. Rep.">
        <title>The distribution of antibiotic resistance genes in chicken gut microbiota commensals.</title>
        <authorList>
            <person name="Juricova H."/>
            <person name="Matiasovicova J."/>
            <person name="Kubasova T."/>
            <person name="Cejkova D."/>
            <person name="Rychlik I."/>
        </authorList>
    </citation>
    <scope>NUCLEOTIDE SEQUENCE [LARGE SCALE GENOMIC DNA]</scope>
    <source>
        <strain evidence="1 2">An425</strain>
    </source>
</reference>
<proteinExistence type="predicted"/>
<name>A0ABS2G4N2_FUSMR</name>
<keyword evidence="2" id="KW-1185">Reference proteome</keyword>
<dbReference type="RefSeq" id="WP_204716406.1">
    <property type="nucleotide sequence ID" value="NZ_JACJLT010000081.1"/>
</dbReference>
<sequence>MLTILSYLMNIYQKKKEHYSLIYLLDKLDNLVNNFLPIHSNYLTSNTNLDEVPMGINNCQYLSSSQFGGLDTVYGWGTMITIRFGHTMTQMYLPHQSEKQYIRNGWSGTWRLWREF</sequence>
<organism evidence="1 2">
    <name type="scientific">Fusobacterium mortiferum</name>
    <dbReference type="NCBI Taxonomy" id="850"/>
    <lineage>
        <taxon>Bacteria</taxon>
        <taxon>Fusobacteriati</taxon>
        <taxon>Fusobacteriota</taxon>
        <taxon>Fusobacteriia</taxon>
        <taxon>Fusobacteriales</taxon>
        <taxon>Fusobacteriaceae</taxon>
        <taxon>Fusobacterium</taxon>
    </lineage>
</organism>
<gene>
    <name evidence="1" type="ORF">H6A04_08285</name>
</gene>
<evidence type="ECO:0000313" key="1">
    <source>
        <dbReference type="EMBL" id="MBM6875644.1"/>
    </source>
</evidence>
<evidence type="ECO:0000313" key="2">
    <source>
        <dbReference type="Proteomes" id="UP000728968"/>
    </source>
</evidence>
<dbReference type="CDD" id="cd19958">
    <property type="entry name" value="pyocin_knob"/>
    <property type="match status" value="1"/>
</dbReference>
<protein>
    <submittedName>
        <fullName evidence="1">Uncharacterized protein</fullName>
    </submittedName>
</protein>
<dbReference type="Proteomes" id="UP000728968">
    <property type="component" value="Unassembled WGS sequence"/>
</dbReference>
<dbReference type="EMBL" id="JACJLT010000081">
    <property type="protein sequence ID" value="MBM6875644.1"/>
    <property type="molecule type" value="Genomic_DNA"/>
</dbReference>
<accession>A0ABS2G4N2</accession>